<organism evidence="1 2">
    <name type="scientific">Luteolibacter yonseiensis</name>
    <dbReference type="NCBI Taxonomy" id="1144680"/>
    <lineage>
        <taxon>Bacteria</taxon>
        <taxon>Pseudomonadati</taxon>
        <taxon>Verrucomicrobiota</taxon>
        <taxon>Verrucomicrobiia</taxon>
        <taxon>Verrucomicrobiales</taxon>
        <taxon>Verrucomicrobiaceae</taxon>
        <taxon>Luteolibacter</taxon>
    </lineage>
</organism>
<evidence type="ECO:0000313" key="2">
    <source>
        <dbReference type="Proteomes" id="UP000600139"/>
    </source>
</evidence>
<dbReference type="AlphaFoldDB" id="A0A934R1P8"/>
<gene>
    <name evidence="1" type="ORF">JIN84_05935</name>
</gene>
<evidence type="ECO:0000313" key="1">
    <source>
        <dbReference type="EMBL" id="MBK1815142.1"/>
    </source>
</evidence>
<protein>
    <submittedName>
        <fullName evidence="1">Uncharacterized protein</fullName>
    </submittedName>
</protein>
<dbReference type="Proteomes" id="UP000600139">
    <property type="component" value="Unassembled WGS sequence"/>
</dbReference>
<accession>A0A934R1P8</accession>
<dbReference type="RefSeq" id="WP_200350112.1">
    <property type="nucleotide sequence ID" value="NZ_BAABHZ010000005.1"/>
</dbReference>
<sequence>MIETTPSEIRELYGKSNSWPEVFRALLSQMHPGNRTYLHLMNEFLVSCDIDYRLLNEIQRWSHFTGDAGYTDEELSQIMSDRIEPKAG</sequence>
<reference evidence="1" key="1">
    <citation type="submission" date="2021-01" db="EMBL/GenBank/DDBJ databases">
        <title>Modified the classification status of verrucomicrobia.</title>
        <authorList>
            <person name="Feng X."/>
        </authorList>
    </citation>
    <scope>NUCLEOTIDE SEQUENCE</scope>
    <source>
        <strain evidence="1">JCM 18052</strain>
    </source>
</reference>
<name>A0A934R1P8_9BACT</name>
<proteinExistence type="predicted"/>
<keyword evidence="2" id="KW-1185">Reference proteome</keyword>
<comment type="caution">
    <text evidence="1">The sequence shown here is derived from an EMBL/GenBank/DDBJ whole genome shotgun (WGS) entry which is preliminary data.</text>
</comment>
<dbReference type="EMBL" id="JAENIK010000005">
    <property type="protein sequence ID" value="MBK1815142.1"/>
    <property type="molecule type" value="Genomic_DNA"/>
</dbReference>